<organism evidence="2">
    <name type="scientific">Streptomyces sp. R44</name>
    <dbReference type="NCBI Taxonomy" id="3238633"/>
    <lineage>
        <taxon>Bacteria</taxon>
        <taxon>Bacillati</taxon>
        <taxon>Actinomycetota</taxon>
        <taxon>Actinomycetes</taxon>
        <taxon>Kitasatosporales</taxon>
        <taxon>Streptomycetaceae</taxon>
        <taxon>Streptomyces</taxon>
    </lineage>
</organism>
<feature type="compositionally biased region" description="Basic and acidic residues" evidence="1">
    <location>
        <begin position="1"/>
        <end position="10"/>
    </location>
</feature>
<dbReference type="AlphaFoldDB" id="A0AB39T6H4"/>
<feature type="region of interest" description="Disordered" evidence="1">
    <location>
        <begin position="1"/>
        <end position="33"/>
    </location>
</feature>
<gene>
    <name evidence="2" type="ORF">AB5J54_38265</name>
</gene>
<evidence type="ECO:0000256" key="1">
    <source>
        <dbReference type="SAM" id="MobiDB-lite"/>
    </source>
</evidence>
<sequence length="44" mass="4761">MKGGADESRGARGSRFVTRGDSGAAERHEAWRRSPAVSEVLRFG</sequence>
<dbReference type="RefSeq" id="WP_369148561.1">
    <property type="nucleotide sequence ID" value="NZ_CP163444.1"/>
</dbReference>
<reference evidence="2" key="1">
    <citation type="submission" date="2024-07" db="EMBL/GenBank/DDBJ databases">
        <authorList>
            <person name="Yu S.T."/>
        </authorList>
    </citation>
    <scope>NUCLEOTIDE SEQUENCE</scope>
    <source>
        <strain evidence="2">R44</strain>
    </source>
</reference>
<proteinExistence type="predicted"/>
<protein>
    <submittedName>
        <fullName evidence="2">Uncharacterized protein</fullName>
    </submittedName>
</protein>
<accession>A0AB39T6H4</accession>
<evidence type="ECO:0000313" key="2">
    <source>
        <dbReference type="EMBL" id="XDQ76017.1"/>
    </source>
</evidence>
<name>A0AB39T6H4_9ACTN</name>
<dbReference type="EMBL" id="CP163444">
    <property type="protein sequence ID" value="XDQ76017.1"/>
    <property type="molecule type" value="Genomic_DNA"/>
</dbReference>